<gene>
    <name evidence="3" type="ORF">AWM74_05095</name>
</gene>
<name>A0AAC8X0Q6_9LACT</name>
<dbReference type="Proteomes" id="UP000067698">
    <property type="component" value="Chromosome"/>
</dbReference>
<protein>
    <recommendedName>
        <fullName evidence="2">Amidohydrolase-related domain-containing protein</fullName>
    </recommendedName>
</protein>
<dbReference type="KEGG" id="aui:APT62_09010"/>
<accession>A0AAC8X0Q6</accession>
<reference evidence="4" key="2">
    <citation type="submission" date="2016-01" db="EMBL/GenBank/DDBJ databases">
        <title>Six Aerococcus type strain genome sequencing and assembly using PacBio and Illumina Hiseq.</title>
        <authorList>
            <person name="Carkaci D."/>
            <person name="Dargis R."/>
            <person name="Nielsen X.C."/>
            <person name="Skovgaard O."/>
            <person name="Fuursted K."/>
            <person name="Christensen J.J."/>
        </authorList>
    </citation>
    <scope>NUCLEOTIDE SEQUENCE [LARGE SCALE GENOMIC DNA]</scope>
    <source>
        <strain evidence="4">CCUG28094</strain>
    </source>
</reference>
<feature type="domain" description="Amidohydrolase-related" evidence="2">
    <location>
        <begin position="82"/>
        <end position="278"/>
    </location>
</feature>
<dbReference type="GO" id="GO:0016787">
    <property type="term" value="F:hydrolase activity"/>
    <property type="evidence" value="ECO:0007669"/>
    <property type="project" value="InterPro"/>
</dbReference>
<dbReference type="EMBL" id="CP014162">
    <property type="protein sequence ID" value="AMB97645.1"/>
    <property type="molecule type" value="Genomic_DNA"/>
</dbReference>
<evidence type="ECO:0000256" key="1">
    <source>
        <dbReference type="ARBA" id="ARBA00023239"/>
    </source>
</evidence>
<evidence type="ECO:0000313" key="4">
    <source>
        <dbReference type="Proteomes" id="UP000067698"/>
    </source>
</evidence>
<dbReference type="GO" id="GO:0016831">
    <property type="term" value="F:carboxy-lyase activity"/>
    <property type="evidence" value="ECO:0007669"/>
    <property type="project" value="InterPro"/>
</dbReference>
<dbReference type="GeneID" id="92866926"/>
<dbReference type="RefSeq" id="WP_026465628.1">
    <property type="nucleotide sequence ID" value="NZ_CANSXX010000023.1"/>
</dbReference>
<organism evidence="3 4">
    <name type="scientific">Aerococcus urinaeequi</name>
    <dbReference type="NCBI Taxonomy" id="51665"/>
    <lineage>
        <taxon>Bacteria</taxon>
        <taxon>Bacillati</taxon>
        <taxon>Bacillota</taxon>
        <taxon>Bacilli</taxon>
        <taxon>Lactobacillales</taxon>
        <taxon>Aerococcaceae</taxon>
        <taxon>Aerococcus</taxon>
    </lineage>
</organism>
<sequence>MIIDFKMKAPIPSWEPLFDAGKTSVLELFPYLKNEQPTKAVTFADVIQEMDDRDIGYGVILGRDNVPGSSNEELYQFLQSPEAERFRGFIGLENMTINEAVETIHRYGATGAFSGVTVNPAKILPLTNIDDPTLDPIFEACLAYDLPFCITMSLLISLLSDKPDYDYIHPKRLIPIAKKYPDLKLIVSHAAWPFVDEMIAVAIHFPNIFLVPDFYSGFPNAKAYFDAANSGLEDQVIFGSCYPNVNYDYALGFYQEYLTDSEIADKVFYANAAKLLGISE</sequence>
<reference evidence="3 4" key="1">
    <citation type="journal article" date="2016" name="Genome Announc.">
        <title>Complete Genome Sequences of Aerococcus christensenii CCUG 28831T, Aerococcus sanguinicola CCUG 43001T, Aerococcus urinae CCUG 36881T, Aerococcus urinaeequi CCUG 28094T, Aerococcus urinaehominis CCUG 42038 BT, and Aerococcus viridans CCUG 4311T.</title>
        <authorList>
            <person name="Carkaci D."/>
            <person name="Dargis R."/>
            <person name="Nielsen X.C."/>
            <person name="Skovgaard O."/>
            <person name="Fuursted K."/>
            <person name="Christensen J.J."/>
        </authorList>
    </citation>
    <scope>NUCLEOTIDE SEQUENCE [LARGE SCALE GENOMIC DNA]</scope>
    <source>
        <strain evidence="3 4">CCUG28094</strain>
    </source>
</reference>
<dbReference type="Gene3D" id="3.20.20.140">
    <property type="entry name" value="Metal-dependent hydrolases"/>
    <property type="match status" value="1"/>
</dbReference>
<keyword evidence="1" id="KW-0456">Lyase</keyword>
<proteinExistence type="predicted"/>
<dbReference type="SUPFAM" id="SSF51556">
    <property type="entry name" value="Metallo-dependent hydrolases"/>
    <property type="match status" value="1"/>
</dbReference>
<evidence type="ECO:0000259" key="2">
    <source>
        <dbReference type="Pfam" id="PF04909"/>
    </source>
</evidence>
<dbReference type="InterPro" id="IPR032466">
    <property type="entry name" value="Metal_Hydrolase"/>
</dbReference>
<dbReference type="InterPro" id="IPR032465">
    <property type="entry name" value="ACMSD"/>
</dbReference>
<evidence type="ECO:0000313" key="3">
    <source>
        <dbReference type="EMBL" id="AMB97645.1"/>
    </source>
</evidence>
<dbReference type="AlphaFoldDB" id="A0AAC8X0Q6"/>
<dbReference type="PANTHER" id="PTHR21240">
    <property type="entry name" value="2-AMINO-3-CARBOXYLMUCONATE-6-SEMIALDEHYDE DECARBOXYLASE"/>
    <property type="match status" value="1"/>
</dbReference>
<dbReference type="Pfam" id="PF04909">
    <property type="entry name" value="Amidohydro_2"/>
    <property type="match status" value="1"/>
</dbReference>
<dbReference type="InterPro" id="IPR006680">
    <property type="entry name" value="Amidohydro-rel"/>
</dbReference>